<accession>A0A6N2VWU1</accession>
<evidence type="ECO:0000313" key="5">
    <source>
        <dbReference type="EMBL" id="VYT34167.1"/>
    </source>
</evidence>
<dbReference type="Pfam" id="PF17678">
    <property type="entry name" value="Glyco_hydro_92N"/>
    <property type="match status" value="1"/>
</dbReference>
<dbReference type="Gene3D" id="2.70.98.10">
    <property type="match status" value="1"/>
</dbReference>
<feature type="domain" description="Glycosyl hydrolase family 92 N-terminal" evidence="4">
    <location>
        <begin position="29"/>
        <end position="136"/>
    </location>
</feature>
<evidence type="ECO:0000256" key="2">
    <source>
        <dbReference type="ARBA" id="ARBA00011245"/>
    </source>
</evidence>
<dbReference type="AlphaFoldDB" id="A0A6N2VWU1"/>
<gene>
    <name evidence="5" type="ORF">BULFYP32_03052</name>
</gene>
<name>A0A6N2VWU1_BACUN</name>
<dbReference type="GO" id="GO:0030246">
    <property type="term" value="F:carbohydrate binding"/>
    <property type="evidence" value="ECO:0007669"/>
    <property type="project" value="InterPro"/>
</dbReference>
<sequence>MKQNQYLFLLFALIVLTGCGGTQKKLTEYVNPFLGTATLWEPEDLGYTRKIKSRTWGAETYPGATLPNAMVQLSPVTQFRSGAGYQYEDTVIYGFSHTAKGHWNLLHVPMLPVVGTIAPGNYCSGFSHEKESAHPGITKFIWNAIK</sequence>
<keyword evidence="3" id="KW-0106">Calcium</keyword>
<comment type="cofactor">
    <cofactor evidence="1">
        <name>Ca(2+)</name>
        <dbReference type="ChEBI" id="CHEBI:29108"/>
    </cofactor>
</comment>
<reference evidence="5" key="1">
    <citation type="submission" date="2019-11" db="EMBL/GenBank/DDBJ databases">
        <authorList>
            <person name="Feng L."/>
        </authorList>
    </citation>
    <scope>NUCLEOTIDE SEQUENCE</scope>
    <source>
        <strain evidence="5">BuniformisLFYP32</strain>
    </source>
</reference>
<evidence type="ECO:0000259" key="4">
    <source>
        <dbReference type="Pfam" id="PF17678"/>
    </source>
</evidence>
<proteinExistence type="predicted"/>
<comment type="subunit">
    <text evidence="2">Monomer.</text>
</comment>
<evidence type="ECO:0000256" key="3">
    <source>
        <dbReference type="ARBA" id="ARBA00022837"/>
    </source>
</evidence>
<protein>
    <recommendedName>
        <fullName evidence="4">Glycosyl hydrolase family 92 N-terminal domain-containing protein</fullName>
    </recommendedName>
</protein>
<organism evidence="5">
    <name type="scientific">Bacteroides uniformis</name>
    <dbReference type="NCBI Taxonomy" id="820"/>
    <lineage>
        <taxon>Bacteria</taxon>
        <taxon>Pseudomonadati</taxon>
        <taxon>Bacteroidota</taxon>
        <taxon>Bacteroidia</taxon>
        <taxon>Bacteroidales</taxon>
        <taxon>Bacteroidaceae</taxon>
        <taxon>Bacteroides</taxon>
    </lineage>
</organism>
<dbReference type="EMBL" id="CACRTC010000037">
    <property type="protein sequence ID" value="VYT34167.1"/>
    <property type="molecule type" value="Genomic_DNA"/>
</dbReference>
<dbReference type="InterPro" id="IPR014718">
    <property type="entry name" value="GH-type_carb-bd"/>
</dbReference>
<dbReference type="PROSITE" id="PS51257">
    <property type="entry name" value="PROKAR_LIPOPROTEIN"/>
    <property type="match status" value="1"/>
</dbReference>
<evidence type="ECO:0000256" key="1">
    <source>
        <dbReference type="ARBA" id="ARBA00001913"/>
    </source>
</evidence>
<dbReference type="InterPro" id="IPR041371">
    <property type="entry name" value="GH92_N"/>
</dbReference>